<feature type="domain" description="Guanylate cyclase" evidence="2">
    <location>
        <begin position="422"/>
        <end position="554"/>
    </location>
</feature>
<accession>A0A939ED81</accession>
<dbReference type="InterPro" id="IPR029787">
    <property type="entry name" value="Nucleotide_cyclase"/>
</dbReference>
<dbReference type="InterPro" id="IPR001054">
    <property type="entry name" value="A/G_cyclase"/>
</dbReference>
<name>A0A939ED81_9HYPH</name>
<dbReference type="PROSITE" id="PS50125">
    <property type="entry name" value="GUANYLATE_CYCLASE_2"/>
    <property type="match status" value="1"/>
</dbReference>
<dbReference type="GO" id="GO:0016020">
    <property type="term" value="C:membrane"/>
    <property type="evidence" value="ECO:0007669"/>
    <property type="project" value="InterPro"/>
</dbReference>
<dbReference type="GO" id="GO:0035556">
    <property type="term" value="P:intracellular signal transduction"/>
    <property type="evidence" value="ECO:0007669"/>
    <property type="project" value="InterPro"/>
</dbReference>
<dbReference type="Gene3D" id="3.30.450.20">
    <property type="entry name" value="PAS domain"/>
    <property type="match status" value="1"/>
</dbReference>
<dbReference type="EMBL" id="JAEKJZ010000001">
    <property type="protein sequence ID" value="MBN9669715.1"/>
    <property type="molecule type" value="Genomic_DNA"/>
</dbReference>
<dbReference type="GO" id="GO:0004016">
    <property type="term" value="F:adenylate cyclase activity"/>
    <property type="evidence" value="ECO:0007669"/>
    <property type="project" value="UniProtKB-ARBA"/>
</dbReference>
<organism evidence="4 5">
    <name type="scientific">Roseibium aggregatum</name>
    <dbReference type="NCBI Taxonomy" id="187304"/>
    <lineage>
        <taxon>Bacteria</taxon>
        <taxon>Pseudomonadati</taxon>
        <taxon>Pseudomonadota</taxon>
        <taxon>Alphaproteobacteria</taxon>
        <taxon>Hyphomicrobiales</taxon>
        <taxon>Stappiaceae</taxon>
        <taxon>Roseibium</taxon>
    </lineage>
</organism>
<dbReference type="CDD" id="cd18774">
    <property type="entry name" value="PDC2_HK_sensor"/>
    <property type="match status" value="1"/>
</dbReference>
<dbReference type="PANTHER" id="PTHR43081">
    <property type="entry name" value="ADENYLATE CYCLASE, TERMINAL-DIFFERENTIATION SPECIFIC-RELATED"/>
    <property type="match status" value="1"/>
</dbReference>
<dbReference type="SMART" id="SM00044">
    <property type="entry name" value="CYCc"/>
    <property type="match status" value="1"/>
</dbReference>
<dbReference type="PROSITE" id="PS50885">
    <property type="entry name" value="HAMP"/>
    <property type="match status" value="1"/>
</dbReference>
<dbReference type="RefSeq" id="WP_207139257.1">
    <property type="nucleotide sequence ID" value="NZ_JAEKJZ010000001.1"/>
</dbReference>
<evidence type="ECO:0000259" key="3">
    <source>
        <dbReference type="PROSITE" id="PS50885"/>
    </source>
</evidence>
<dbReference type="Gene3D" id="6.10.340.10">
    <property type="match status" value="1"/>
</dbReference>
<keyword evidence="1" id="KW-1133">Transmembrane helix</keyword>
<keyword evidence="1" id="KW-0812">Transmembrane</keyword>
<dbReference type="CDD" id="cd07302">
    <property type="entry name" value="CHD"/>
    <property type="match status" value="1"/>
</dbReference>
<evidence type="ECO:0000313" key="4">
    <source>
        <dbReference type="EMBL" id="MBN9669715.1"/>
    </source>
</evidence>
<dbReference type="GO" id="GO:0006171">
    <property type="term" value="P:cAMP biosynthetic process"/>
    <property type="evidence" value="ECO:0007669"/>
    <property type="project" value="TreeGrafter"/>
</dbReference>
<dbReference type="InterPro" id="IPR003660">
    <property type="entry name" value="HAMP_dom"/>
</dbReference>
<gene>
    <name evidence="4" type="ORF">JF539_05150</name>
</gene>
<proteinExistence type="predicted"/>
<dbReference type="Pfam" id="PF00211">
    <property type="entry name" value="Guanylate_cyc"/>
    <property type="match status" value="1"/>
</dbReference>
<feature type="transmembrane region" description="Helical" evidence="1">
    <location>
        <begin position="318"/>
        <end position="339"/>
    </location>
</feature>
<evidence type="ECO:0000259" key="2">
    <source>
        <dbReference type="PROSITE" id="PS50125"/>
    </source>
</evidence>
<evidence type="ECO:0000256" key="1">
    <source>
        <dbReference type="SAM" id="Phobius"/>
    </source>
</evidence>
<reference evidence="4" key="1">
    <citation type="submission" date="2020-12" db="EMBL/GenBank/DDBJ databases">
        <title>Oil enriched cultivation method for isolating marine PHA-producing bacteria.</title>
        <authorList>
            <person name="Zheng W."/>
            <person name="Yu S."/>
            <person name="Huang Y."/>
        </authorList>
    </citation>
    <scope>NUCLEOTIDE SEQUENCE</scope>
    <source>
        <strain evidence="4">SY-2-12</strain>
    </source>
</reference>
<protein>
    <submittedName>
        <fullName evidence="4">Adenylate/guanylate cyclase domain-containing protein</fullName>
    </submittedName>
</protein>
<feature type="domain" description="HAMP" evidence="3">
    <location>
        <begin position="341"/>
        <end position="395"/>
    </location>
</feature>
<sequence>MARAKRKDRRIKLPLTTVVGLSFGAFVALAIGLVLALSVTANFRNTFSLLNDKTILSTQALEQQLRTHFESVENAVVGLKTYFDDGSFRFDSPDRVLEDLSVALNANRDITALRVTDRDGQRLGIFRSRTGKLWRIESDRPAPGMTVQDISKYGVDSGPVWGALILNKAGLFVNVSVPLVRDGQVVALLTAASSIDSLAEIIVSLDEGADDTVFIVGGDGQVIMHSDADRLQTGGSIADRLPGPRGSVGDPVLSALGDGERMDEFKKAAELGIDVSFVEAGGDEYLLMYKELAGFTDKPMIIGQYFLGATVSREVRRLAGSLMVGFGALVISVLIAFWMGKRVARPLRYLAVQSERVGSLSLNDVEPLPRSRIAEIDQVAQAFNAMVEGLKAMNTYVPRSLFIKLMRLGGGDAAEAREAELTVLFTDIVSFTARSEHLSAAETAQVLNDHFAILVEAVESEGGTVDKFLGDGMLAFWGAPDARPDHAEAAVRTARKIARALHAENRKANGHGEPVLALRIGIHTGQAVVGNVGALDRWNYTVVGDTVNAAERLQTLGKEVPGEPEVTILASADTVAQLPSETSLRPVGAHHLRGRKGLMDVYWIDPFPAEDARQMAKTETVPAAQ</sequence>
<dbReference type="Pfam" id="PF00672">
    <property type="entry name" value="HAMP"/>
    <property type="match status" value="1"/>
</dbReference>
<evidence type="ECO:0000313" key="5">
    <source>
        <dbReference type="Proteomes" id="UP000664096"/>
    </source>
</evidence>
<dbReference type="Proteomes" id="UP000664096">
    <property type="component" value="Unassembled WGS sequence"/>
</dbReference>
<dbReference type="InterPro" id="IPR050697">
    <property type="entry name" value="Adenylyl/Guanylyl_Cyclase_3/4"/>
</dbReference>
<dbReference type="SMART" id="SM00304">
    <property type="entry name" value="HAMP"/>
    <property type="match status" value="1"/>
</dbReference>
<dbReference type="AlphaFoldDB" id="A0A939ED81"/>
<dbReference type="CDD" id="cd06225">
    <property type="entry name" value="HAMP"/>
    <property type="match status" value="1"/>
</dbReference>
<comment type="caution">
    <text evidence="4">The sequence shown here is derived from an EMBL/GenBank/DDBJ whole genome shotgun (WGS) entry which is preliminary data.</text>
</comment>
<keyword evidence="1" id="KW-0472">Membrane</keyword>
<dbReference type="PANTHER" id="PTHR43081:SF1">
    <property type="entry name" value="ADENYLATE CYCLASE, TERMINAL-DIFFERENTIATION SPECIFIC"/>
    <property type="match status" value="1"/>
</dbReference>
<dbReference type="SUPFAM" id="SSF55073">
    <property type="entry name" value="Nucleotide cyclase"/>
    <property type="match status" value="1"/>
</dbReference>
<dbReference type="Gene3D" id="3.30.70.1230">
    <property type="entry name" value="Nucleotide cyclase"/>
    <property type="match status" value="1"/>
</dbReference>